<evidence type="ECO:0000256" key="1">
    <source>
        <dbReference type="SAM" id="MobiDB-lite"/>
    </source>
</evidence>
<evidence type="ECO:0000313" key="2">
    <source>
        <dbReference type="EMBL" id="TWH69630.1"/>
    </source>
</evidence>
<dbReference type="AlphaFoldDB" id="A0A562IF85"/>
<name>A0A562IF85_MICOL</name>
<comment type="caution">
    <text evidence="2">The sequence shown here is derived from an EMBL/GenBank/DDBJ whole genome shotgun (WGS) entry which is preliminary data.</text>
</comment>
<evidence type="ECO:0000313" key="3">
    <source>
        <dbReference type="Proteomes" id="UP000319825"/>
    </source>
</evidence>
<gene>
    <name evidence="2" type="ORF">JD77_04640</name>
</gene>
<feature type="region of interest" description="Disordered" evidence="1">
    <location>
        <begin position="1"/>
        <end position="58"/>
    </location>
</feature>
<dbReference type="EMBL" id="VLKE01000001">
    <property type="protein sequence ID" value="TWH69630.1"/>
    <property type="molecule type" value="Genomic_DNA"/>
</dbReference>
<proteinExistence type="predicted"/>
<dbReference type="RefSeq" id="WP_170286516.1">
    <property type="nucleotide sequence ID" value="NZ_BAAATQ010000162.1"/>
</dbReference>
<accession>A0A562IF85</accession>
<dbReference type="Proteomes" id="UP000319825">
    <property type="component" value="Unassembled WGS sequence"/>
</dbReference>
<organism evidence="2 3">
    <name type="scientific">Micromonospora olivasterospora</name>
    <dbReference type="NCBI Taxonomy" id="1880"/>
    <lineage>
        <taxon>Bacteria</taxon>
        <taxon>Bacillati</taxon>
        <taxon>Actinomycetota</taxon>
        <taxon>Actinomycetes</taxon>
        <taxon>Micromonosporales</taxon>
        <taxon>Micromonosporaceae</taxon>
        <taxon>Micromonospora</taxon>
    </lineage>
</organism>
<feature type="compositionally biased region" description="Acidic residues" evidence="1">
    <location>
        <begin position="1"/>
        <end position="13"/>
    </location>
</feature>
<sequence length="58" mass="6126">MTEPEESREETEPESERSAPIVTPPTANPGRVRVPPEGVGPQHGGEPERPGPPSGEEA</sequence>
<reference evidence="2 3" key="1">
    <citation type="submission" date="2019-07" db="EMBL/GenBank/DDBJ databases">
        <title>R&amp;d 2014.</title>
        <authorList>
            <person name="Klenk H.-P."/>
        </authorList>
    </citation>
    <scope>NUCLEOTIDE SEQUENCE [LARGE SCALE GENOMIC DNA]</scope>
    <source>
        <strain evidence="2 3">DSM 43868</strain>
    </source>
</reference>
<protein>
    <submittedName>
        <fullName evidence="2">Uncharacterized protein</fullName>
    </submittedName>
</protein>
<keyword evidence="3" id="KW-1185">Reference proteome</keyword>